<dbReference type="SUPFAM" id="SSF69593">
    <property type="entry name" value="Glycerol-3-phosphate (1)-acyltransferase"/>
    <property type="match status" value="1"/>
</dbReference>
<feature type="domain" description="Phospholipid/glycerol acyltransferase" evidence="6">
    <location>
        <begin position="95"/>
        <end position="203"/>
    </location>
</feature>
<dbReference type="SMART" id="SM00563">
    <property type="entry name" value="PlsC"/>
    <property type="match status" value="1"/>
</dbReference>
<dbReference type="InterPro" id="IPR002123">
    <property type="entry name" value="Plipid/glycerol_acylTrfase"/>
</dbReference>
<dbReference type="Proteomes" id="UP001156627">
    <property type="component" value="Unassembled WGS sequence"/>
</dbReference>
<dbReference type="PANTHER" id="PTHR10434">
    <property type="entry name" value="1-ACYL-SN-GLYCEROL-3-PHOSPHATE ACYLTRANSFERASE"/>
    <property type="match status" value="1"/>
</dbReference>
<feature type="transmembrane region" description="Helical" evidence="5">
    <location>
        <begin position="20"/>
        <end position="48"/>
    </location>
</feature>
<evidence type="ECO:0000256" key="2">
    <source>
        <dbReference type="ARBA" id="ARBA00022679"/>
    </source>
</evidence>
<protein>
    <submittedName>
        <fullName evidence="7">Acyltransferase</fullName>
    </submittedName>
</protein>
<dbReference type="PANTHER" id="PTHR10434:SF66">
    <property type="entry name" value="PHOSPHOLIPID_GLYCEROL ACYLTRANSFERASE DOMAIN-CONTAINING PROTEIN"/>
    <property type="match status" value="1"/>
</dbReference>
<evidence type="ECO:0000313" key="7">
    <source>
        <dbReference type="EMBL" id="GLQ90279.1"/>
    </source>
</evidence>
<keyword evidence="2" id="KW-0808">Transferase</keyword>
<evidence type="ECO:0000256" key="5">
    <source>
        <dbReference type="SAM" id="Phobius"/>
    </source>
</evidence>
<evidence type="ECO:0000313" key="8">
    <source>
        <dbReference type="Proteomes" id="UP001156627"/>
    </source>
</evidence>
<dbReference type="Pfam" id="PF01553">
    <property type="entry name" value="Acyltransferase"/>
    <property type="match status" value="1"/>
</dbReference>
<evidence type="ECO:0000256" key="4">
    <source>
        <dbReference type="SAM" id="MobiDB-lite"/>
    </source>
</evidence>
<dbReference type="EMBL" id="BSOA01000048">
    <property type="protein sequence ID" value="GLQ90279.1"/>
    <property type="molecule type" value="Genomic_DNA"/>
</dbReference>
<evidence type="ECO:0000259" key="6">
    <source>
        <dbReference type="SMART" id="SM00563"/>
    </source>
</evidence>
<dbReference type="GO" id="GO:0016746">
    <property type="term" value="F:acyltransferase activity"/>
    <property type="evidence" value="ECO:0007669"/>
    <property type="project" value="UniProtKB-KW"/>
</dbReference>
<name>A0ABQ5XGG6_9GAMM</name>
<organism evidence="7 8">
    <name type="scientific">Dyella flagellata</name>
    <dbReference type="NCBI Taxonomy" id="1867833"/>
    <lineage>
        <taxon>Bacteria</taxon>
        <taxon>Pseudomonadati</taxon>
        <taxon>Pseudomonadota</taxon>
        <taxon>Gammaproteobacteria</taxon>
        <taxon>Lysobacterales</taxon>
        <taxon>Rhodanobacteraceae</taxon>
        <taxon>Dyella</taxon>
    </lineage>
</organism>
<dbReference type="CDD" id="cd07989">
    <property type="entry name" value="LPLAT_AGPAT-like"/>
    <property type="match status" value="1"/>
</dbReference>
<feature type="region of interest" description="Disordered" evidence="4">
    <location>
        <begin position="272"/>
        <end position="307"/>
    </location>
</feature>
<keyword evidence="5" id="KW-0472">Membrane</keyword>
<evidence type="ECO:0000256" key="1">
    <source>
        <dbReference type="ARBA" id="ARBA00005189"/>
    </source>
</evidence>
<keyword evidence="5" id="KW-1133">Transmembrane helix</keyword>
<comment type="pathway">
    <text evidence="1">Lipid metabolism.</text>
</comment>
<comment type="caution">
    <text evidence="7">The sequence shown here is derived from an EMBL/GenBank/DDBJ whole genome shotgun (WGS) entry which is preliminary data.</text>
</comment>
<evidence type="ECO:0000256" key="3">
    <source>
        <dbReference type="ARBA" id="ARBA00023315"/>
    </source>
</evidence>
<reference evidence="8" key="1">
    <citation type="journal article" date="2019" name="Int. J. Syst. Evol. Microbiol.">
        <title>The Global Catalogue of Microorganisms (GCM) 10K type strain sequencing project: providing services to taxonomists for standard genome sequencing and annotation.</title>
        <authorList>
            <consortium name="The Broad Institute Genomics Platform"/>
            <consortium name="The Broad Institute Genome Sequencing Center for Infectious Disease"/>
            <person name="Wu L."/>
            <person name="Ma J."/>
        </authorList>
    </citation>
    <scope>NUCLEOTIDE SEQUENCE [LARGE SCALE GENOMIC DNA]</scope>
    <source>
        <strain evidence="8">NBRC 111981</strain>
    </source>
</reference>
<sequence>MDMASHPLKRSSGANYLWRLLATGASFVLFGLGGLVLRLFILPLLGLLPGDAATRRRRVRNAISRAFYLHVQFMYRSGVLEFEFQGAERLGRPGQMIIANHPSLIDVVFLIAHIRDANCIVKQSLWRNPFTRGPVRSAQYISNNGSPDMLEEAADALREGQTLIVFPEGTRTAPNRAPVFHRGAAAIALRGARVITPVFITVRPTTLTKAEPWYRIPERRVRVTLRVGPDIAPETFHATAPLPIASRRLNEHLQHVYRDALQLANAEHGWPNAEHLPSANDPLQTSPDLGLAGRMEKRQDRPFSVYE</sequence>
<keyword evidence="8" id="KW-1185">Reference proteome</keyword>
<accession>A0ABQ5XGG6</accession>
<keyword evidence="5" id="KW-0812">Transmembrane</keyword>
<proteinExistence type="predicted"/>
<gene>
    <name evidence="7" type="ORF">GCM10007898_38540</name>
</gene>
<keyword evidence="3 7" id="KW-0012">Acyltransferase</keyword>